<evidence type="ECO:0000313" key="1">
    <source>
        <dbReference type="EMBL" id="EGG14476.1"/>
    </source>
</evidence>
<accession>F4QCV2</accession>
<evidence type="ECO:0000313" key="2">
    <source>
        <dbReference type="Proteomes" id="UP000007797"/>
    </source>
</evidence>
<dbReference type="RefSeq" id="XP_004353885.1">
    <property type="nucleotide sequence ID" value="XM_004353833.1"/>
</dbReference>
<dbReference type="AlphaFoldDB" id="F4QCV2"/>
<keyword evidence="2" id="KW-1185">Reference proteome</keyword>
<gene>
    <name evidence="1" type="ORF">DFA_12249</name>
</gene>
<dbReference type="GeneID" id="14865773"/>
<protein>
    <submittedName>
        <fullName evidence="1">Uncharacterized protein</fullName>
    </submittedName>
</protein>
<sequence>MSSSDEESPKRQEGSINGVDTKYLYSYYSVESIFNYDVSDWCRVVKYLLNIHIPVNITVDLRYDSINYGSTTLATLNDHPFGHSSMGDSYYFYCLGAVRPSCVTTTKSTHGAVADWF</sequence>
<name>F4QCV2_CACFS</name>
<dbReference type="EMBL" id="GL883029">
    <property type="protein sequence ID" value="EGG14476.1"/>
    <property type="molecule type" value="Genomic_DNA"/>
</dbReference>
<proteinExistence type="predicted"/>
<dbReference type="KEGG" id="dfa:DFA_12249"/>
<dbReference type="Proteomes" id="UP000007797">
    <property type="component" value="Unassembled WGS sequence"/>
</dbReference>
<organism evidence="1 2">
    <name type="scientific">Cavenderia fasciculata</name>
    <name type="common">Slime mold</name>
    <name type="synonym">Dictyostelium fasciculatum</name>
    <dbReference type="NCBI Taxonomy" id="261658"/>
    <lineage>
        <taxon>Eukaryota</taxon>
        <taxon>Amoebozoa</taxon>
        <taxon>Evosea</taxon>
        <taxon>Eumycetozoa</taxon>
        <taxon>Dictyostelia</taxon>
        <taxon>Acytosteliales</taxon>
        <taxon>Cavenderiaceae</taxon>
        <taxon>Cavenderia</taxon>
    </lineage>
</organism>
<reference evidence="2" key="1">
    <citation type="journal article" date="2011" name="Genome Res.">
        <title>Phylogeny-wide analysis of social amoeba genomes highlights ancient origins for complex intercellular communication.</title>
        <authorList>
            <person name="Heidel A.J."/>
            <person name="Lawal H.M."/>
            <person name="Felder M."/>
            <person name="Schilde C."/>
            <person name="Helps N.R."/>
            <person name="Tunggal B."/>
            <person name="Rivero F."/>
            <person name="John U."/>
            <person name="Schleicher M."/>
            <person name="Eichinger L."/>
            <person name="Platzer M."/>
            <person name="Noegel A.A."/>
            <person name="Schaap P."/>
            <person name="Gloeckner G."/>
        </authorList>
    </citation>
    <scope>NUCLEOTIDE SEQUENCE [LARGE SCALE GENOMIC DNA]</scope>
    <source>
        <strain evidence="2">SH3</strain>
    </source>
</reference>